<dbReference type="InterPro" id="IPR001678">
    <property type="entry name" value="MeTrfase_RsmB-F_NOP2_dom"/>
</dbReference>
<accession>A0A1V9X717</accession>
<gene>
    <name evidence="8" type="ORF">BIW11_12328</name>
</gene>
<keyword evidence="9" id="KW-1185">Reference proteome</keyword>
<feature type="compositionally biased region" description="Basic residues" evidence="6">
    <location>
        <begin position="488"/>
        <end position="517"/>
    </location>
</feature>
<feature type="compositionally biased region" description="Polar residues" evidence="6">
    <location>
        <begin position="15"/>
        <end position="27"/>
    </location>
</feature>
<dbReference type="Gene3D" id="3.30.70.1170">
    <property type="entry name" value="Sun protein, domain 3"/>
    <property type="match status" value="1"/>
</dbReference>
<keyword evidence="2 5" id="KW-0808">Transferase</keyword>
<evidence type="ECO:0000256" key="6">
    <source>
        <dbReference type="SAM" id="MobiDB-lite"/>
    </source>
</evidence>
<protein>
    <recommendedName>
        <fullName evidence="7">SAM-dependent MTase RsmB/NOP-type domain-containing protein</fullName>
    </recommendedName>
</protein>
<dbReference type="Pfam" id="PF01189">
    <property type="entry name" value="Methyltr_RsmB-F"/>
    <property type="match status" value="1"/>
</dbReference>
<feature type="binding site" evidence="5">
    <location>
        <position position="328"/>
    </location>
    <ligand>
        <name>S-adenosyl-L-methionine</name>
        <dbReference type="ChEBI" id="CHEBI:59789"/>
    </ligand>
</feature>
<comment type="similarity">
    <text evidence="5">Belongs to the class I-like SAM-binding methyltransferase superfamily. RsmB/NOP family.</text>
</comment>
<evidence type="ECO:0000313" key="9">
    <source>
        <dbReference type="Proteomes" id="UP000192247"/>
    </source>
</evidence>
<feature type="region of interest" description="Disordered" evidence="6">
    <location>
        <begin position="475"/>
        <end position="517"/>
    </location>
</feature>
<reference evidence="8 9" key="1">
    <citation type="journal article" date="2017" name="Gigascience">
        <title>Draft genome of the honey bee ectoparasitic mite, Tropilaelaps mercedesae, is shaped by the parasitic life history.</title>
        <authorList>
            <person name="Dong X."/>
            <person name="Armstrong S.D."/>
            <person name="Xia D."/>
            <person name="Makepeace B.L."/>
            <person name="Darby A.C."/>
            <person name="Kadowaki T."/>
        </authorList>
    </citation>
    <scope>NUCLEOTIDE SEQUENCE [LARGE SCALE GENOMIC DNA]</scope>
    <source>
        <strain evidence="8">Wuxi-XJTLU</strain>
    </source>
</reference>
<dbReference type="PROSITE" id="PS51686">
    <property type="entry name" value="SAM_MT_RSMB_NOP"/>
    <property type="match status" value="1"/>
</dbReference>
<keyword evidence="4 5" id="KW-0694">RNA-binding</keyword>
<dbReference type="PRINTS" id="PR02008">
    <property type="entry name" value="RCMTFAMILY"/>
</dbReference>
<dbReference type="InterPro" id="IPR029063">
    <property type="entry name" value="SAM-dependent_MTases_sf"/>
</dbReference>
<organism evidence="8 9">
    <name type="scientific">Tropilaelaps mercedesae</name>
    <dbReference type="NCBI Taxonomy" id="418985"/>
    <lineage>
        <taxon>Eukaryota</taxon>
        <taxon>Metazoa</taxon>
        <taxon>Ecdysozoa</taxon>
        <taxon>Arthropoda</taxon>
        <taxon>Chelicerata</taxon>
        <taxon>Arachnida</taxon>
        <taxon>Acari</taxon>
        <taxon>Parasitiformes</taxon>
        <taxon>Mesostigmata</taxon>
        <taxon>Gamasina</taxon>
        <taxon>Dermanyssoidea</taxon>
        <taxon>Laelapidae</taxon>
        <taxon>Tropilaelaps</taxon>
    </lineage>
</organism>
<comment type="caution">
    <text evidence="8">The sequence shown here is derived from an EMBL/GenBank/DDBJ whole genome shotgun (WGS) entry which is preliminary data.</text>
</comment>
<dbReference type="GO" id="GO:0008173">
    <property type="term" value="F:RNA methyltransferase activity"/>
    <property type="evidence" value="ECO:0007669"/>
    <property type="project" value="InterPro"/>
</dbReference>
<dbReference type="InterPro" id="IPR049560">
    <property type="entry name" value="MeTrfase_RsmB-F_NOP2_cat"/>
</dbReference>
<feature type="binding site" evidence="5">
    <location>
        <begin position="277"/>
        <end position="283"/>
    </location>
    <ligand>
        <name>S-adenosyl-L-methionine</name>
        <dbReference type="ChEBI" id="CHEBI:59789"/>
    </ligand>
</feature>
<sequence length="517" mass="58578">MEDHEVVIISDSNDESTPTGVGDNTSGIAERADVLPKKHRKLPRVYIAAAEALSAKLDMKTQLKSYIFRQNKCRDLGKLRRLVSQAYSNYKDLIDTLTHCGFSFKTCDERLAAVIAADVAFSSERFQPANKHRKVLAIVKLKAALQKLNEIKVEPTDPAPESIVRYAVVNKLKISRERLEKNLKRDGYVKSQFQPPESSTSTEAVLNSYWDHLRSLEIYEYTWDLHFPDDVLAFNVKSGIQTKIPFRRRYLLMYNKSIVAPVRALAATTRDKVLDTCSAPGNKSTLLAQTCNSLVCCERSEKRFKVLCENLETSGTLERVAVKAIHTDFLGLETNDPHFKDCRLALVDPSCSGGGDSEREITTVRIEKLANMQAMCLKKALSLTSMEVVVYSTCSSQSRENEGVVKEILDWAESAPRASHEGQWVLEKALPDLPFRGNEALFPGIGDKCLFFDEKHSKTSVQFVAKFVRKLKKKLQKAKAKRDPEVRKKLKRLRRKQRQRTKGKLMKAQAKKQIKEH</sequence>
<feature type="region of interest" description="Disordered" evidence="6">
    <location>
        <begin position="7"/>
        <end position="27"/>
    </location>
</feature>
<dbReference type="EMBL" id="MNPL01021455">
    <property type="protein sequence ID" value="OQR69327.1"/>
    <property type="molecule type" value="Genomic_DNA"/>
</dbReference>
<evidence type="ECO:0000259" key="7">
    <source>
        <dbReference type="PROSITE" id="PS51686"/>
    </source>
</evidence>
<dbReference type="GO" id="GO:0070475">
    <property type="term" value="P:rRNA base methylation"/>
    <property type="evidence" value="ECO:0007669"/>
    <property type="project" value="TreeGrafter"/>
</dbReference>
<evidence type="ECO:0000256" key="4">
    <source>
        <dbReference type="ARBA" id="ARBA00022884"/>
    </source>
</evidence>
<evidence type="ECO:0000256" key="5">
    <source>
        <dbReference type="PROSITE-ProRule" id="PRU01023"/>
    </source>
</evidence>
<dbReference type="AlphaFoldDB" id="A0A1V9X717"/>
<feature type="binding site" evidence="5">
    <location>
        <position position="348"/>
    </location>
    <ligand>
        <name>S-adenosyl-L-methionine</name>
        <dbReference type="ChEBI" id="CHEBI:59789"/>
    </ligand>
</feature>
<feature type="domain" description="SAM-dependent MTase RsmB/NOP-type" evidence="7">
    <location>
        <begin position="155"/>
        <end position="459"/>
    </location>
</feature>
<feature type="binding site" evidence="5">
    <location>
        <position position="298"/>
    </location>
    <ligand>
        <name>S-adenosyl-L-methionine</name>
        <dbReference type="ChEBI" id="CHEBI:59789"/>
    </ligand>
</feature>
<proteinExistence type="inferred from homology"/>
<keyword evidence="1 5" id="KW-0489">Methyltransferase</keyword>
<dbReference type="Proteomes" id="UP000192247">
    <property type="component" value="Unassembled WGS sequence"/>
</dbReference>
<dbReference type="Gene3D" id="3.40.50.150">
    <property type="entry name" value="Vaccinia Virus protein VP39"/>
    <property type="match status" value="1"/>
</dbReference>
<dbReference type="PANTHER" id="PTHR22807:SF4">
    <property type="entry name" value="28S RRNA (CYTOSINE-C(5))-METHYLTRANSFERASE"/>
    <property type="match status" value="1"/>
</dbReference>
<dbReference type="PANTHER" id="PTHR22807">
    <property type="entry name" value="NOP2 YEAST -RELATED NOL1/NOP2/FMU SUN DOMAIN-CONTAINING"/>
    <property type="match status" value="1"/>
</dbReference>
<evidence type="ECO:0000256" key="1">
    <source>
        <dbReference type="ARBA" id="ARBA00022603"/>
    </source>
</evidence>
<evidence type="ECO:0000313" key="8">
    <source>
        <dbReference type="EMBL" id="OQR69327.1"/>
    </source>
</evidence>
<dbReference type="GO" id="GO:0003723">
    <property type="term" value="F:RNA binding"/>
    <property type="evidence" value="ECO:0007669"/>
    <property type="project" value="UniProtKB-UniRule"/>
</dbReference>
<keyword evidence="3 5" id="KW-0949">S-adenosyl-L-methionine</keyword>
<dbReference type="FunCoup" id="A0A1V9X717">
    <property type="interactions" value="1167"/>
</dbReference>
<dbReference type="OrthoDB" id="435282at2759"/>
<dbReference type="STRING" id="418985.A0A1V9X717"/>
<feature type="active site" description="Nucleophile" evidence="5">
    <location>
        <position position="394"/>
    </location>
</feature>
<dbReference type="InParanoid" id="A0A1V9X717"/>
<dbReference type="GO" id="GO:0005730">
    <property type="term" value="C:nucleolus"/>
    <property type="evidence" value="ECO:0007669"/>
    <property type="project" value="TreeGrafter"/>
</dbReference>
<dbReference type="InterPro" id="IPR023267">
    <property type="entry name" value="RCMT"/>
</dbReference>
<evidence type="ECO:0000256" key="3">
    <source>
        <dbReference type="ARBA" id="ARBA00022691"/>
    </source>
</evidence>
<evidence type="ECO:0000256" key="2">
    <source>
        <dbReference type="ARBA" id="ARBA00022679"/>
    </source>
</evidence>
<dbReference type="SUPFAM" id="SSF53335">
    <property type="entry name" value="S-adenosyl-L-methionine-dependent methyltransferases"/>
    <property type="match status" value="1"/>
</dbReference>
<name>A0A1V9X717_9ACAR</name>